<dbReference type="InterPro" id="IPR036322">
    <property type="entry name" value="WD40_repeat_dom_sf"/>
</dbReference>
<feature type="compositionally biased region" description="Basic and acidic residues" evidence="5">
    <location>
        <begin position="455"/>
        <end position="469"/>
    </location>
</feature>
<feature type="repeat" description="WD" evidence="4">
    <location>
        <begin position="887"/>
        <end position="929"/>
    </location>
</feature>
<name>A0AAW2DW14_9ROSI</name>
<organism evidence="7 8">
    <name type="scientific">Lithocarpus litseifolius</name>
    <dbReference type="NCBI Taxonomy" id="425828"/>
    <lineage>
        <taxon>Eukaryota</taxon>
        <taxon>Viridiplantae</taxon>
        <taxon>Streptophyta</taxon>
        <taxon>Embryophyta</taxon>
        <taxon>Tracheophyta</taxon>
        <taxon>Spermatophyta</taxon>
        <taxon>Magnoliopsida</taxon>
        <taxon>eudicotyledons</taxon>
        <taxon>Gunneridae</taxon>
        <taxon>Pentapetalae</taxon>
        <taxon>rosids</taxon>
        <taxon>fabids</taxon>
        <taxon>Fagales</taxon>
        <taxon>Fagaceae</taxon>
        <taxon>Lithocarpus</taxon>
    </lineage>
</organism>
<proteinExistence type="inferred from homology"/>
<gene>
    <name evidence="7" type="ORF">SO802_002024</name>
</gene>
<dbReference type="EMBL" id="JAZDWU010000001">
    <property type="protein sequence ID" value="KAL0014955.1"/>
    <property type="molecule type" value="Genomic_DNA"/>
</dbReference>
<dbReference type="PANTHER" id="PTHR45903:SF1">
    <property type="entry name" value="GLUTAMATE-RICH WD REPEAT-CONTAINING PROTEIN 1"/>
    <property type="match status" value="1"/>
</dbReference>
<comment type="similarity">
    <text evidence="1">Belongs to the WD repeat RBAP46/RBAP48/MSI1 family.</text>
</comment>
<feature type="compositionally biased region" description="Polar residues" evidence="5">
    <location>
        <begin position="180"/>
        <end position="189"/>
    </location>
</feature>
<feature type="repeat" description="WD" evidence="4">
    <location>
        <begin position="796"/>
        <end position="838"/>
    </location>
</feature>
<dbReference type="GO" id="GO:0042254">
    <property type="term" value="P:ribosome biogenesis"/>
    <property type="evidence" value="ECO:0007669"/>
    <property type="project" value="TreeGrafter"/>
</dbReference>
<dbReference type="Gene3D" id="2.130.10.10">
    <property type="entry name" value="YVTN repeat-like/Quinoprotein amine dehydrogenase"/>
    <property type="match status" value="1"/>
</dbReference>
<keyword evidence="8" id="KW-1185">Reference proteome</keyword>
<evidence type="ECO:0000256" key="1">
    <source>
        <dbReference type="ARBA" id="ARBA00009341"/>
    </source>
</evidence>
<evidence type="ECO:0000256" key="4">
    <source>
        <dbReference type="PROSITE-ProRule" id="PRU00221"/>
    </source>
</evidence>
<sequence length="999" mass="110226">MGLPHALASSSICIKVSMGKIEYQIWDKGDFSFPLTSLRDNLIVTLQDADGIKISHAGVEIKSIVEKGLWDDLFPLEGGGHIHMKLQFVLSEEERSRIRMMNDADRYEEISSNISAPQGVDVHLSHKELVEKNESKSLPADFPTEAISSNETSLLLGGSRLDVAASNNSIPQNLGEDSGHNIQKQSQLGKSPRNVKNMISAFESGLAQDMRSPIKSPPTRSQSNKSRIELKSQHSNEEELQHTPTDIRKRGEQINLLGASDRSKLSQDTRQLEELNTQKFQILGANSILKNKFNIVHKEVAREEEKSHQDLMRISTSETATVSWRILDEYSGGHPLSLFTGKQDSCGNPVIEESRREYQFTNLQEFNIQGASTHKLESVHYCEDNHYLFKSSGAWIFPDEARRLCVTTGGKKVMDLMGGCSTKPKVHQGNVNLSMQENMEKHSADARTVIKADKDKKDCQKIGKSKPENSEDIETSGGPVGQAIKVAIMLGFGILVLLTRKRNYSSFLCITLPAPPSSPERDPEMVRSLKNPKKAKRKNKDSNKGDGSSSSSSIPSMPAKVWQPGVDKLEEGEELQCDPSAYNSLHAFHIGWPCLSFDVVRDTLGLVRTEFPHTVYFVAGTQAEKPSWNSIGIFKVSNITGKRRELVPSKPATDDADMESESSDSDEDGEDEELGGSGTPILQLRKVAHEGCINRIRAMSQNPHICASWADDGHVQVWDFSSHLNSLAESESQGAQGASSVFNQAPLMKFKHKDEGYAIDWSPLVPGRLVSGDCKNCIYLWEPTSGATWNVDATPFIGHAASVEDLQWSPTEPHVFASCSVDGTIAIWDTRLGKSAAASFKAHNADVNVISWNRLASCMLASGSDDGTFSIRDLRLLKDGDSVVAHFEYHKHPITSIEWSAHEASTLAVSSSDNQLTIWDLSLEKDEEEEAEFKAQTKEQVNAPADLPPQLLFVHQGQKDLKELHWHSQIPGMIVSTAADGFNILMPSNIQTTLPSEGA</sequence>
<keyword evidence="3" id="KW-0677">Repeat</keyword>
<dbReference type="Pfam" id="PF12265">
    <property type="entry name" value="CAF1C_H4-bd"/>
    <property type="match status" value="1"/>
</dbReference>
<dbReference type="SUPFAM" id="SSF50978">
    <property type="entry name" value="WD40 repeat-like"/>
    <property type="match status" value="1"/>
</dbReference>
<feature type="region of interest" description="Disordered" evidence="5">
    <location>
        <begin position="645"/>
        <end position="680"/>
    </location>
</feature>
<dbReference type="SMART" id="SM00320">
    <property type="entry name" value="WD40"/>
    <property type="match status" value="5"/>
</dbReference>
<dbReference type="GO" id="GO:0005730">
    <property type="term" value="C:nucleolus"/>
    <property type="evidence" value="ECO:0007669"/>
    <property type="project" value="TreeGrafter"/>
</dbReference>
<feature type="compositionally biased region" description="Basic residues" evidence="5">
    <location>
        <begin position="530"/>
        <end position="539"/>
    </location>
</feature>
<evidence type="ECO:0000256" key="3">
    <source>
        <dbReference type="ARBA" id="ARBA00022737"/>
    </source>
</evidence>
<evidence type="ECO:0000256" key="2">
    <source>
        <dbReference type="ARBA" id="ARBA00022574"/>
    </source>
</evidence>
<feature type="region of interest" description="Disordered" evidence="5">
    <location>
        <begin position="512"/>
        <end position="560"/>
    </location>
</feature>
<dbReference type="AlphaFoldDB" id="A0AAW2DW14"/>
<feature type="region of interest" description="Disordered" evidence="5">
    <location>
        <begin position="167"/>
        <end position="250"/>
    </location>
</feature>
<dbReference type="PROSITE" id="PS50082">
    <property type="entry name" value="WD_REPEATS_2"/>
    <property type="match status" value="2"/>
</dbReference>
<reference evidence="7 8" key="1">
    <citation type="submission" date="2024-01" db="EMBL/GenBank/DDBJ databases">
        <title>A telomere-to-telomere, gap-free genome of sweet tea (Lithocarpus litseifolius).</title>
        <authorList>
            <person name="Zhou J."/>
        </authorList>
    </citation>
    <scope>NUCLEOTIDE SEQUENCE [LARGE SCALE GENOMIC DNA]</scope>
    <source>
        <strain evidence="7">Zhou-2022a</strain>
        <tissue evidence="7">Leaf</tissue>
    </source>
</reference>
<feature type="compositionally biased region" description="Acidic residues" evidence="5">
    <location>
        <begin position="654"/>
        <end position="674"/>
    </location>
</feature>
<dbReference type="InterPro" id="IPR051972">
    <property type="entry name" value="Glutamate-rich_WD_repeat"/>
</dbReference>
<dbReference type="InterPro" id="IPR022052">
    <property type="entry name" value="Histone-bd_RBBP4-like_N"/>
</dbReference>
<evidence type="ECO:0000313" key="8">
    <source>
        <dbReference type="Proteomes" id="UP001459277"/>
    </source>
</evidence>
<dbReference type="PANTHER" id="PTHR45903">
    <property type="entry name" value="GLUTAMATE-RICH WD REPEAT-CONTAINING PROTEIN 1"/>
    <property type="match status" value="1"/>
</dbReference>
<evidence type="ECO:0000259" key="6">
    <source>
        <dbReference type="Pfam" id="PF12265"/>
    </source>
</evidence>
<evidence type="ECO:0000256" key="5">
    <source>
        <dbReference type="SAM" id="MobiDB-lite"/>
    </source>
</evidence>
<dbReference type="Proteomes" id="UP001459277">
    <property type="component" value="Unassembled WGS sequence"/>
</dbReference>
<dbReference type="Pfam" id="PF00400">
    <property type="entry name" value="WD40"/>
    <property type="match status" value="3"/>
</dbReference>
<dbReference type="InterPro" id="IPR001680">
    <property type="entry name" value="WD40_rpt"/>
</dbReference>
<feature type="domain" description="Histone-binding protein RBBP4-like N-terminal" evidence="6">
    <location>
        <begin position="573"/>
        <end position="639"/>
    </location>
</feature>
<dbReference type="InterPro" id="IPR015943">
    <property type="entry name" value="WD40/YVTN_repeat-like_dom_sf"/>
</dbReference>
<dbReference type="PROSITE" id="PS50294">
    <property type="entry name" value="WD_REPEATS_REGION"/>
    <property type="match status" value="2"/>
</dbReference>
<comment type="caution">
    <text evidence="7">The sequence shown here is derived from an EMBL/GenBank/DDBJ whole genome shotgun (WGS) entry which is preliminary data.</text>
</comment>
<evidence type="ECO:0000313" key="7">
    <source>
        <dbReference type="EMBL" id="KAL0014955.1"/>
    </source>
</evidence>
<protein>
    <recommendedName>
        <fullName evidence="6">Histone-binding protein RBBP4-like N-terminal domain-containing protein</fullName>
    </recommendedName>
</protein>
<feature type="region of interest" description="Disordered" evidence="5">
    <location>
        <begin position="455"/>
        <end position="477"/>
    </location>
</feature>
<accession>A0AAW2DW14</accession>
<feature type="compositionally biased region" description="Basic and acidic residues" evidence="5">
    <location>
        <begin position="226"/>
        <end position="250"/>
    </location>
</feature>
<keyword evidence="2 4" id="KW-0853">WD repeat</keyword>